<keyword evidence="7" id="KW-0862">Zinc</keyword>
<accession>G5BT87</accession>
<evidence type="ECO:0000256" key="10">
    <source>
        <dbReference type="ARBA" id="ARBA00023157"/>
    </source>
</evidence>
<evidence type="ECO:0000256" key="11">
    <source>
        <dbReference type="ARBA" id="ARBA00023180"/>
    </source>
</evidence>
<dbReference type="GO" id="GO:0051918">
    <property type="term" value="P:negative regulation of fibrinolysis"/>
    <property type="evidence" value="ECO:0007669"/>
    <property type="project" value="TreeGrafter"/>
</dbReference>
<keyword evidence="6" id="KW-0677">Repeat</keyword>
<evidence type="ECO:0000256" key="5">
    <source>
        <dbReference type="ARBA" id="ARBA00022729"/>
    </source>
</evidence>
<evidence type="ECO:0000256" key="13">
    <source>
        <dbReference type="ARBA" id="ARBA00039613"/>
    </source>
</evidence>
<dbReference type="GO" id="GO:0008201">
    <property type="term" value="F:heparin binding"/>
    <property type="evidence" value="ECO:0007669"/>
    <property type="project" value="UniProtKB-KW"/>
</dbReference>
<name>G5BT87_HETGA</name>
<dbReference type="GO" id="GO:0010543">
    <property type="term" value="P:regulation of platelet activation"/>
    <property type="evidence" value="ECO:0007669"/>
    <property type="project" value="TreeGrafter"/>
</dbReference>
<keyword evidence="12" id="KW-0280">Fibrinolysis</keyword>
<keyword evidence="3" id="KW-0358">Heparin-binding</keyword>
<dbReference type="InParanoid" id="G5BT87"/>
<keyword evidence="9" id="KW-0094">Blood coagulation</keyword>
<feature type="region of interest" description="Disordered" evidence="15">
    <location>
        <begin position="484"/>
        <end position="504"/>
    </location>
</feature>
<dbReference type="InterPro" id="IPR046350">
    <property type="entry name" value="Cystatin_sf"/>
</dbReference>
<evidence type="ECO:0000256" key="12">
    <source>
        <dbReference type="ARBA" id="ARBA00023281"/>
    </source>
</evidence>
<feature type="compositionally biased region" description="Basic residues" evidence="15">
    <location>
        <begin position="367"/>
        <end position="378"/>
    </location>
</feature>
<evidence type="ECO:0000313" key="20">
    <source>
        <dbReference type="Proteomes" id="UP000694906"/>
    </source>
</evidence>
<keyword evidence="8" id="KW-0186">Copper</keyword>
<keyword evidence="2" id="KW-0964">Secreted</keyword>
<feature type="region of interest" description="Disordered" evidence="15">
    <location>
        <begin position="266"/>
        <end position="444"/>
    </location>
</feature>
<evidence type="ECO:0000256" key="16">
    <source>
        <dbReference type="SAM" id="SignalP"/>
    </source>
</evidence>
<dbReference type="GO" id="GO:0030308">
    <property type="term" value="P:negative regulation of cell growth"/>
    <property type="evidence" value="ECO:0007669"/>
    <property type="project" value="Ensembl"/>
</dbReference>
<dbReference type="GO" id="GO:0016525">
    <property type="term" value="P:negative regulation of angiogenesis"/>
    <property type="evidence" value="ECO:0007669"/>
    <property type="project" value="Ensembl"/>
</dbReference>
<evidence type="ECO:0000256" key="9">
    <source>
        <dbReference type="ARBA" id="ARBA00023084"/>
    </source>
</evidence>
<evidence type="ECO:0000256" key="7">
    <source>
        <dbReference type="ARBA" id="ARBA00022833"/>
    </source>
</evidence>
<reference evidence="21" key="2">
    <citation type="submission" date="2025-04" db="UniProtKB">
        <authorList>
            <consortium name="RefSeq"/>
        </authorList>
    </citation>
    <scope>IDENTIFICATION</scope>
</reference>
<evidence type="ECO:0000256" key="15">
    <source>
        <dbReference type="SAM" id="MobiDB-lite"/>
    </source>
</evidence>
<dbReference type="eggNOG" id="ENOG502S50D">
    <property type="taxonomic scope" value="Eukaryota"/>
</dbReference>
<dbReference type="InterPro" id="IPR050735">
    <property type="entry name" value="Kininogen_Fetuin_HRG"/>
</dbReference>
<dbReference type="GO" id="GO:0019865">
    <property type="term" value="F:immunoglobulin binding"/>
    <property type="evidence" value="ECO:0007669"/>
    <property type="project" value="Ensembl"/>
</dbReference>
<dbReference type="Gene3D" id="3.10.450.10">
    <property type="match status" value="2"/>
</dbReference>
<dbReference type="GO" id="GO:0043065">
    <property type="term" value="P:positive regulation of apoptotic process"/>
    <property type="evidence" value="ECO:0007669"/>
    <property type="project" value="Ensembl"/>
</dbReference>
<dbReference type="Proteomes" id="UP000006813">
    <property type="component" value="Unassembled WGS sequence"/>
</dbReference>
<keyword evidence="20" id="KW-1185">Reference proteome</keyword>
<dbReference type="STRING" id="10181.G5BT87"/>
<dbReference type="GO" id="GO:0042730">
    <property type="term" value="P:fibrinolysis"/>
    <property type="evidence" value="ECO:0007669"/>
    <property type="project" value="UniProtKB-KW"/>
</dbReference>
<dbReference type="GO" id="GO:0032956">
    <property type="term" value="P:regulation of actin cytoskeleton organization"/>
    <property type="evidence" value="ECO:0007669"/>
    <property type="project" value="Ensembl"/>
</dbReference>
<feature type="signal peptide" evidence="16">
    <location>
        <begin position="1"/>
        <end position="29"/>
    </location>
</feature>
<evidence type="ECO:0000256" key="2">
    <source>
        <dbReference type="ARBA" id="ARBA00022525"/>
    </source>
</evidence>
<dbReference type="FunFam" id="3.10.450.10:FF:000015">
    <property type="entry name" value="Histidine-rich glycoprotein"/>
    <property type="match status" value="1"/>
</dbReference>
<dbReference type="GO" id="GO:0033629">
    <property type="term" value="P:negative regulation of cell adhesion mediated by integrin"/>
    <property type="evidence" value="ECO:0007669"/>
    <property type="project" value="Ensembl"/>
</dbReference>
<feature type="compositionally biased region" description="Basic and acidic residues" evidence="15">
    <location>
        <begin position="402"/>
        <end position="420"/>
    </location>
</feature>
<dbReference type="GO" id="GO:2000504">
    <property type="term" value="P:positive regulation of blood vessel remodeling"/>
    <property type="evidence" value="ECO:0007669"/>
    <property type="project" value="Ensembl"/>
</dbReference>
<feature type="chain" id="PRO_5044732688" description="Histidine-rich glycoprotein" evidence="16">
    <location>
        <begin position="30"/>
        <end position="523"/>
    </location>
</feature>
<evidence type="ECO:0000259" key="17">
    <source>
        <dbReference type="SMART" id="SM00043"/>
    </source>
</evidence>
<dbReference type="GO" id="GO:0043395">
    <property type="term" value="F:heparan sulfate proteoglycan binding"/>
    <property type="evidence" value="ECO:0007669"/>
    <property type="project" value="Ensembl"/>
</dbReference>
<evidence type="ECO:0000313" key="21">
    <source>
        <dbReference type="RefSeq" id="XP_004834882.1"/>
    </source>
</evidence>
<sequence>MGEHFAGWFSWARVLAAALFLITLQCSWALSPTNCNAAEPEAERALDLINKGRRNGYLFQLLRVADAHLDRVGPATVYYLVLDMQESDCWVLSRTHGDDCELPASRRPSEMVIGQCKVIATRYSNESQDLTVNGFNCTTSSVSSALSNTKDSPILFDFFEDSEPYRKQADKALDKYQAENGAFASFRVDRVERVIRARGGQGTNYYVDFSVRNCSAYHFPRDPNVFGFCRADLYYDIEPSDLEIPKDIVVNCEVFNLEEYRNISGMPPHRGHPHHFGGREHALPSKHPFNSNGSRDHHHSHKSHKVACPSALGEKNYSDRPPLPPPGPRCHYPPSGTNRSGPPHSFSKHDPHGHPPPGHGPHGHCPPGHRPHGHHPHGHPPGGHPPHGHPPHGHPPHGHPPHGHDFHDYGPCDPPHDQGPKHHHHDHGSSHRHPGQRGPGKRHFPFHRRQIGYVYRLPPLNVGEVLPLPEANFPSVSLPSCNNSQQPEIQPFPQSTPPSESCPGKFKSEFPQLFKFFAYKSPK</sequence>
<keyword evidence="10" id="KW-1015">Disulfide bond</keyword>
<dbReference type="GO" id="GO:0010593">
    <property type="term" value="P:negative regulation of lamellipodium assembly"/>
    <property type="evidence" value="ECO:0007669"/>
    <property type="project" value="Ensembl"/>
</dbReference>
<dbReference type="GO" id="GO:0051838">
    <property type="term" value="P:cytolysis by host of symbiont cells"/>
    <property type="evidence" value="ECO:0007669"/>
    <property type="project" value="Ensembl"/>
</dbReference>
<keyword evidence="4" id="KW-0356">Hemostasis</keyword>
<dbReference type="KEGG" id="hgl:101722102"/>
<reference evidence="18 19" key="1">
    <citation type="journal article" date="2011" name="Nature">
        <title>Genome sequencing reveals insights into physiology and longevity of the naked mole rat.</title>
        <authorList>
            <person name="Kim E.B."/>
            <person name="Fang X."/>
            <person name="Fushan A.A."/>
            <person name="Huang Z."/>
            <person name="Lobanov A.V."/>
            <person name="Han L."/>
            <person name="Marino S.M."/>
            <person name="Sun X."/>
            <person name="Turanov A.A."/>
            <person name="Yang P."/>
            <person name="Yim S.H."/>
            <person name="Zhao X."/>
            <person name="Kasaikina M.V."/>
            <person name="Stoletzki N."/>
            <person name="Peng C."/>
            <person name="Polak P."/>
            <person name="Xiong Z."/>
            <person name="Kiezun A."/>
            <person name="Zhu Y."/>
            <person name="Chen Y."/>
            <person name="Kryukov G.V."/>
            <person name="Zhang Q."/>
            <person name="Peshkin L."/>
            <person name="Yang L."/>
            <person name="Bronson R.T."/>
            <person name="Buffenstein R."/>
            <person name="Wang B."/>
            <person name="Han C."/>
            <person name="Li Q."/>
            <person name="Chen L."/>
            <person name="Zhao W."/>
            <person name="Sunyaev S.R."/>
            <person name="Park T.J."/>
            <person name="Zhang G."/>
            <person name="Wang J."/>
            <person name="Gladyshev V.N."/>
        </authorList>
    </citation>
    <scope>NUCLEOTIDE SEQUENCE [LARGE SCALE GENOMIC DNA]</scope>
</reference>
<feature type="compositionally biased region" description="Basic residues" evidence="15">
    <location>
        <begin position="421"/>
        <end position="444"/>
    </location>
</feature>
<dbReference type="OrthoDB" id="9941887at2759"/>
<feature type="domain" description="Cystatin" evidence="17">
    <location>
        <begin position="23"/>
        <end position="138"/>
    </location>
</feature>
<dbReference type="RefSeq" id="XP_004834882.1">
    <property type="nucleotide sequence ID" value="XM_004834825.3"/>
</dbReference>
<dbReference type="GeneID" id="101722102"/>
<evidence type="ECO:0000256" key="6">
    <source>
        <dbReference type="ARBA" id="ARBA00022737"/>
    </source>
</evidence>
<dbReference type="GO" id="GO:0009986">
    <property type="term" value="C:cell surface"/>
    <property type="evidence" value="ECO:0007669"/>
    <property type="project" value="Ensembl"/>
</dbReference>
<dbReference type="SUPFAM" id="SSF54403">
    <property type="entry name" value="Cystatin/monellin"/>
    <property type="match status" value="2"/>
</dbReference>
<dbReference type="Proteomes" id="UP000694906">
    <property type="component" value="Unplaced"/>
</dbReference>
<comment type="subcellular location">
    <subcellularLocation>
        <location evidence="1">Secreted</location>
    </subcellularLocation>
</comment>
<evidence type="ECO:0000313" key="19">
    <source>
        <dbReference type="Proteomes" id="UP000006813"/>
    </source>
</evidence>
<dbReference type="GO" id="GO:0030168">
    <property type="term" value="P:platelet activation"/>
    <property type="evidence" value="ECO:0007669"/>
    <property type="project" value="Ensembl"/>
</dbReference>
<dbReference type="GO" id="GO:0051894">
    <property type="term" value="P:positive regulation of focal adhesion assembly"/>
    <property type="evidence" value="ECO:0007669"/>
    <property type="project" value="Ensembl"/>
</dbReference>
<dbReference type="GO" id="GO:0008270">
    <property type="term" value="F:zinc ion binding"/>
    <property type="evidence" value="ECO:0007669"/>
    <property type="project" value="Ensembl"/>
</dbReference>
<dbReference type="GO" id="GO:0010468">
    <property type="term" value="P:regulation of gene expression"/>
    <property type="evidence" value="ECO:0007669"/>
    <property type="project" value="Ensembl"/>
</dbReference>
<dbReference type="SMART" id="SM00043">
    <property type="entry name" value="CY"/>
    <property type="match status" value="2"/>
</dbReference>
<dbReference type="GO" id="GO:0002839">
    <property type="term" value="P:positive regulation of immune response to tumor cell"/>
    <property type="evidence" value="ECO:0007669"/>
    <property type="project" value="Ensembl"/>
</dbReference>
<evidence type="ECO:0000256" key="1">
    <source>
        <dbReference type="ARBA" id="ARBA00004613"/>
    </source>
</evidence>
<gene>
    <name evidence="21" type="primary">Hrg</name>
    <name evidence="18" type="ORF">GW7_17202</name>
</gene>
<organism evidence="18 19">
    <name type="scientific">Heterocephalus glaber</name>
    <name type="common">Naked mole rat</name>
    <dbReference type="NCBI Taxonomy" id="10181"/>
    <lineage>
        <taxon>Eukaryota</taxon>
        <taxon>Metazoa</taxon>
        <taxon>Chordata</taxon>
        <taxon>Craniata</taxon>
        <taxon>Vertebrata</taxon>
        <taxon>Euteleostomi</taxon>
        <taxon>Mammalia</taxon>
        <taxon>Eutheria</taxon>
        <taxon>Euarchontoglires</taxon>
        <taxon>Glires</taxon>
        <taxon>Rodentia</taxon>
        <taxon>Hystricomorpha</taxon>
        <taxon>Bathyergidae</taxon>
        <taxon>Heterocephalus</taxon>
    </lineage>
</organism>
<evidence type="ECO:0000256" key="8">
    <source>
        <dbReference type="ARBA" id="ARBA00023008"/>
    </source>
</evidence>
<evidence type="ECO:0000256" key="4">
    <source>
        <dbReference type="ARBA" id="ARBA00022696"/>
    </source>
</evidence>
<protein>
    <recommendedName>
        <fullName evidence="13">Histidine-rich glycoprotein</fullName>
    </recommendedName>
    <alternativeName>
        <fullName evidence="14">Histidine-proline-rich glycoprotein</fullName>
    </alternativeName>
</protein>
<dbReference type="GO" id="GO:0072562">
    <property type="term" value="C:blood microparticle"/>
    <property type="evidence" value="ECO:0007669"/>
    <property type="project" value="TreeGrafter"/>
</dbReference>
<dbReference type="CTD" id="3273"/>
<dbReference type="InterPro" id="IPR000010">
    <property type="entry name" value="Cystatin_dom"/>
</dbReference>
<dbReference type="GO" id="GO:0020037">
    <property type="term" value="F:heme binding"/>
    <property type="evidence" value="ECO:0007669"/>
    <property type="project" value="Ensembl"/>
</dbReference>
<proteinExistence type="predicted"/>
<dbReference type="FunFam" id="3.10.450.10:FF:000005">
    <property type="entry name" value="Histidine-rich glycoprotein"/>
    <property type="match status" value="1"/>
</dbReference>
<dbReference type="GO" id="GO:0008285">
    <property type="term" value="P:negative regulation of cell population proliferation"/>
    <property type="evidence" value="ECO:0007669"/>
    <property type="project" value="Ensembl"/>
</dbReference>
<keyword evidence="11" id="KW-0325">Glycoprotein</keyword>
<dbReference type="GO" id="GO:1900747">
    <property type="term" value="P:negative regulation of vascular endothelial growth factor signaling pathway"/>
    <property type="evidence" value="ECO:0007669"/>
    <property type="project" value="Ensembl"/>
</dbReference>
<dbReference type="GO" id="GO:0004869">
    <property type="term" value="F:cysteine-type endopeptidase inhibitor activity"/>
    <property type="evidence" value="ECO:0007669"/>
    <property type="project" value="InterPro"/>
</dbReference>
<feature type="compositionally biased region" description="Basic residues" evidence="15">
    <location>
        <begin position="386"/>
        <end position="401"/>
    </location>
</feature>
<dbReference type="GO" id="GO:0061844">
    <property type="term" value="P:antimicrobial humoral immune response mediated by antimicrobial peptide"/>
    <property type="evidence" value="ECO:0007669"/>
    <property type="project" value="Ensembl"/>
</dbReference>
<dbReference type="GO" id="GO:0004867">
    <property type="term" value="F:serine-type endopeptidase inhibitor activity"/>
    <property type="evidence" value="ECO:0007669"/>
    <property type="project" value="TreeGrafter"/>
</dbReference>
<dbReference type="PANTHER" id="PTHR13814:SF3">
    <property type="entry name" value="HISTIDINE-RICH GLYCOPROTEIN"/>
    <property type="match status" value="1"/>
</dbReference>
<evidence type="ECO:0000256" key="14">
    <source>
        <dbReference type="ARBA" id="ARBA00041330"/>
    </source>
</evidence>
<dbReference type="AlphaFoldDB" id="G5BT87"/>
<feature type="domain" description="Cystatin" evidence="17">
    <location>
        <begin position="144"/>
        <end position="253"/>
    </location>
</feature>
<evidence type="ECO:0000256" key="3">
    <source>
        <dbReference type="ARBA" id="ARBA00022674"/>
    </source>
</evidence>
<dbReference type="GO" id="GO:2001027">
    <property type="term" value="P:negative regulation of endothelial cell chemotaxis"/>
    <property type="evidence" value="ECO:0007669"/>
    <property type="project" value="Ensembl"/>
</dbReference>
<dbReference type="PANTHER" id="PTHR13814">
    <property type="entry name" value="FETUIN"/>
    <property type="match status" value="1"/>
</dbReference>
<dbReference type="GO" id="GO:0050832">
    <property type="term" value="P:defense response to fungus"/>
    <property type="evidence" value="ECO:0007669"/>
    <property type="project" value="Ensembl"/>
</dbReference>
<evidence type="ECO:0000313" key="18">
    <source>
        <dbReference type="EMBL" id="EHB12509.1"/>
    </source>
</evidence>
<dbReference type="CDD" id="cd00042">
    <property type="entry name" value="CY"/>
    <property type="match status" value="1"/>
</dbReference>
<feature type="compositionally biased region" description="Basic residues" evidence="15">
    <location>
        <begin position="296"/>
        <end position="305"/>
    </location>
</feature>
<dbReference type="GO" id="GO:0043254">
    <property type="term" value="P:regulation of protein-containing complex assembly"/>
    <property type="evidence" value="ECO:0007669"/>
    <property type="project" value="Ensembl"/>
</dbReference>
<dbReference type="EMBL" id="JH171743">
    <property type="protein sequence ID" value="EHB12509.1"/>
    <property type="molecule type" value="Genomic_DNA"/>
</dbReference>
<dbReference type="GO" id="GO:0005102">
    <property type="term" value="F:signaling receptor binding"/>
    <property type="evidence" value="ECO:0007669"/>
    <property type="project" value="Ensembl"/>
</dbReference>
<keyword evidence="5 16" id="KW-0732">Signal</keyword>